<gene>
    <name evidence="1" type="ORF">C2L97_22135</name>
</gene>
<proteinExistence type="predicted"/>
<protein>
    <submittedName>
        <fullName evidence="1">Uncharacterized protein</fullName>
    </submittedName>
</protein>
<dbReference type="EMBL" id="CP026093">
    <property type="protein sequence ID" value="AYB58627.1"/>
    <property type="molecule type" value="Genomic_DNA"/>
</dbReference>
<organism evidence="1">
    <name type="scientific">Ralstonia solanacearum</name>
    <name type="common">Pseudomonas solanacearum</name>
    <dbReference type="NCBI Taxonomy" id="305"/>
    <lineage>
        <taxon>Bacteria</taxon>
        <taxon>Pseudomonadati</taxon>
        <taxon>Pseudomonadota</taxon>
        <taxon>Betaproteobacteria</taxon>
        <taxon>Burkholderiales</taxon>
        <taxon>Burkholderiaceae</taxon>
        <taxon>Ralstonia</taxon>
        <taxon>Ralstonia solanacearum species complex</taxon>
    </lineage>
</organism>
<accession>A0A5H2PX52</accession>
<geneLocation type="plasmid" evidence="1">
    <name>unnamed</name>
</geneLocation>
<dbReference type="AlphaFoldDB" id="A0A5H2PX52"/>
<sequence>MHEQGLLTMSMRELDHCTIIQAVVEDGPMHWLNLVSRRRSISLARPRHHNSQRVPDHLVLWIEADMIKGGCLAAHPRHFAQLPSVALACGLPGRSPGR</sequence>
<dbReference type="RefSeq" id="WP_014619449.1">
    <property type="nucleotide sequence ID" value="NZ_CDLS01000001.1"/>
</dbReference>
<keyword evidence="1" id="KW-0614">Plasmid</keyword>
<dbReference type="GeneID" id="61364717"/>
<evidence type="ECO:0000313" key="1">
    <source>
        <dbReference type="EMBL" id="AYB58627.1"/>
    </source>
</evidence>
<name>A0A5H2PX52_RALSL</name>
<reference evidence="1" key="1">
    <citation type="submission" date="2018-01" db="EMBL/GenBank/DDBJ databases">
        <title>Complete Genome Sequence of three strains from Ralstonia solanacearum ecotype Moko sequevar IIA-53 from Brazil.</title>
        <authorList>
            <person name="Silva J.R."/>
            <person name="Albuquerque G.M.R."/>
            <person name="Pais A.K.L."/>
            <person name="Silva A.M.F."/>
            <person name="Boiteux M.E.N.F."/>
            <person name="Souza E.B."/>
            <person name="Mariano R.L.R."/>
        </authorList>
    </citation>
    <scope>NUCLEOTIDE SEQUENCE [LARGE SCALE GENOMIC DNA]</scope>
    <source>
        <strain evidence="1">SFC</strain>
        <plasmid evidence="1">unnamed</plasmid>
    </source>
</reference>